<dbReference type="OrthoDB" id="2431049at2759"/>
<evidence type="ECO:0000256" key="1">
    <source>
        <dbReference type="SAM" id="MobiDB-lite"/>
    </source>
</evidence>
<dbReference type="FunFam" id="3.90.1150.80:FF:000001">
    <property type="entry name" value="Chromosome segregation protein (Pcs1)"/>
    <property type="match status" value="1"/>
</dbReference>
<name>A0A6A5WBF3_9PLEO</name>
<keyword evidence="4" id="KW-1185">Reference proteome</keyword>
<organism evidence="3 4">
    <name type="scientific">Amniculicola lignicola CBS 123094</name>
    <dbReference type="NCBI Taxonomy" id="1392246"/>
    <lineage>
        <taxon>Eukaryota</taxon>
        <taxon>Fungi</taxon>
        <taxon>Dikarya</taxon>
        <taxon>Ascomycota</taxon>
        <taxon>Pezizomycotina</taxon>
        <taxon>Dothideomycetes</taxon>
        <taxon>Pleosporomycetidae</taxon>
        <taxon>Pleosporales</taxon>
        <taxon>Amniculicolaceae</taxon>
        <taxon>Amniculicola</taxon>
    </lineage>
</organism>
<dbReference type="AlphaFoldDB" id="A0A6A5WBF3"/>
<dbReference type="InterPro" id="IPR020981">
    <property type="entry name" value="Csm1/Pcs1_C"/>
</dbReference>
<proteinExistence type="predicted"/>
<protein>
    <recommendedName>
        <fullName evidence="2">Monopolin complex subunit Csm1/Pcs1 C-terminal domain-containing protein</fullName>
    </recommendedName>
</protein>
<feature type="region of interest" description="Disordered" evidence="1">
    <location>
        <begin position="294"/>
        <end position="315"/>
    </location>
</feature>
<dbReference type="InterPro" id="IPR038608">
    <property type="entry name" value="Csm1/Pcs1_C_sf"/>
</dbReference>
<dbReference type="GO" id="GO:0005730">
    <property type="term" value="C:nucleolus"/>
    <property type="evidence" value="ECO:0007669"/>
    <property type="project" value="TreeGrafter"/>
</dbReference>
<feature type="compositionally biased region" description="Polar residues" evidence="1">
    <location>
        <begin position="239"/>
        <end position="249"/>
    </location>
</feature>
<dbReference type="Gene3D" id="3.90.1150.80">
    <property type="match status" value="1"/>
</dbReference>
<dbReference type="GO" id="GO:0051315">
    <property type="term" value="P:attachment of mitotic spindle microtubules to kinetochore"/>
    <property type="evidence" value="ECO:0007669"/>
    <property type="project" value="TreeGrafter"/>
</dbReference>
<feature type="compositionally biased region" description="Basic and acidic residues" evidence="1">
    <location>
        <begin position="299"/>
        <end position="315"/>
    </location>
</feature>
<feature type="domain" description="Monopolin complex subunit Csm1/Pcs1 C-terminal" evidence="2">
    <location>
        <begin position="420"/>
        <end position="505"/>
    </location>
</feature>
<dbReference type="PANTHER" id="PTHR28006">
    <property type="entry name" value="MONOPOLIN COMPLEX SUBUNIT CSM1"/>
    <property type="match status" value="1"/>
</dbReference>
<dbReference type="PANTHER" id="PTHR28006:SF1">
    <property type="entry name" value="MONOPOLIN COMPLEX SUBUNIT CSM1"/>
    <property type="match status" value="1"/>
</dbReference>
<evidence type="ECO:0000313" key="3">
    <source>
        <dbReference type="EMBL" id="KAF1998757.1"/>
    </source>
</evidence>
<feature type="compositionally biased region" description="Acidic residues" evidence="1">
    <location>
        <begin position="201"/>
        <end position="221"/>
    </location>
</feature>
<dbReference type="Pfam" id="PF12539">
    <property type="entry name" value="Csm1"/>
    <property type="match status" value="1"/>
</dbReference>
<gene>
    <name evidence="3" type="ORF">P154DRAFT_555129</name>
</gene>
<dbReference type="CDD" id="cd23787">
    <property type="entry name" value="RWD_CSM1"/>
    <property type="match status" value="1"/>
</dbReference>
<feature type="compositionally biased region" description="Polar residues" evidence="1">
    <location>
        <begin position="364"/>
        <end position="392"/>
    </location>
</feature>
<accession>A0A6A5WBF3</accession>
<dbReference type="GO" id="GO:0072686">
    <property type="term" value="C:mitotic spindle"/>
    <property type="evidence" value="ECO:0007669"/>
    <property type="project" value="TreeGrafter"/>
</dbReference>
<dbReference type="InterPro" id="IPR040349">
    <property type="entry name" value="Csm1/Pcs1"/>
</dbReference>
<evidence type="ECO:0000259" key="2">
    <source>
        <dbReference type="Pfam" id="PF12539"/>
    </source>
</evidence>
<feature type="compositionally biased region" description="Basic and acidic residues" evidence="1">
    <location>
        <begin position="261"/>
        <end position="271"/>
    </location>
</feature>
<dbReference type="GO" id="GO:0034506">
    <property type="term" value="C:chromosome, centromeric core domain"/>
    <property type="evidence" value="ECO:0007669"/>
    <property type="project" value="TreeGrafter"/>
</dbReference>
<feature type="compositionally biased region" description="Low complexity" evidence="1">
    <location>
        <begin position="35"/>
        <end position="67"/>
    </location>
</feature>
<dbReference type="Proteomes" id="UP000799779">
    <property type="component" value="Unassembled WGS sequence"/>
</dbReference>
<reference evidence="3" key="1">
    <citation type="journal article" date="2020" name="Stud. Mycol.">
        <title>101 Dothideomycetes genomes: a test case for predicting lifestyles and emergence of pathogens.</title>
        <authorList>
            <person name="Haridas S."/>
            <person name="Albert R."/>
            <person name="Binder M."/>
            <person name="Bloem J."/>
            <person name="Labutti K."/>
            <person name="Salamov A."/>
            <person name="Andreopoulos B."/>
            <person name="Baker S."/>
            <person name="Barry K."/>
            <person name="Bills G."/>
            <person name="Bluhm B."/>
            <person name="Cannon C."/>
            <person name="Castanera R."/>
            <person name="Culley D."/>
            <person name="Daum C."/>
            <person name="Ezra D."/>
            <person name="Gonzalez J."/>
            <person name="Henrissat B."/>
            <person name="Kuo A."/>
            <person name="Liang C."/>
            <person name="Lipzen A."/>
            <person name="Lutzoni F."/>
            <person name="Magnuson J."/>
            <person name="Mondo S."/>
            <person name="Nolan M."/>
            <person name="Ohm R."/>
            <person name="Pangilinan J."/>
            <person name="Park H.-J."/>
            <person name="Ramirez L."/>
            <person name="Alfaro M."/>
            <person name="Sun H."/>
            <person name="Tritt A."/>
            <person name="Yoshinaga Y."/>
            <person name="Zwiers L.-H."/>
            <person name="Turgeon B."/>
            <person name="Goodwin S."/>
            <person name="Spatafora J."/>
            <person name="Crous P."/>
            <person name="Grigoriev I."/>
        </authorList>
    </citation>
    <scope>NUCLEOTIDE SEQUENCE</scope>
    <source>
        <strain evidence="3">CBS 123094</strain>
    </source>
</reference>
<evidence type="ECO:0000313" key="4">
    <source>
        <dbReference type="Proteomes" id="UP000799779"/>
    </source>
</evidence>
<dbReference type="GO" id="GO:0045144">
    <property type="term" value="P:meiotic sister chromatid segregation"/>
    <property type="evidence" value="ECO:0007669"/>
    <property type="project" value="TreeGrafter"/>
</dbReference>
<dbReference type="GO" id="GO:0033551">
    <property type="term" value="C:monopolin complex"/>
    <property type="evidence" value="ECO:0007669"/>
    <property type="project" value="InterPro"/>
</dbReference>
<dbReference type="EMBL" id="ML977601">
    <property type="protein sequence ID" value="KAF1998757.1"/>
    <property type="molecule type" value="Genomic_DNA"/>
</dbReference>
<dbReference type="GO" id="GO:1990644">
    <property type="term" value="F:microtubule site clamp"/>
    <property type="evidence" value="ECO:0007669"/>
    <property type="project" value="TreeGrafter"/>
</dbReference>
<sequence length="527" mass="57598">MAPRSALVNLSYTALSDSEDEMAAFPTPDSNTENKAPARNARGKAAQAAKSAPVKKAAAKKPAVARRTSGGNVRGVKKQNATTIKKEGAKSGRKVLAERQNANMSDTEEVDEFEGEEEAVAAPVEEVKPSKRGRPAKSKVVQDDSVAEIPAPVKKTRKTAPKEPAAKAVSKAKTSTKPKASKRAQSPEPEPEVFTIPETQPDPDDMDIDDVEESIEMDEIAESMPPPPSRPSGRRAQPQVRSGSAQRQPTGGLRRAGSVSDTERDPVLRRKIGEVTKKLEAMTTKYDNLKEIATSSKESNFDQLRRKTEQAAKDQDAVIKALKSQMAEMQSRSSEFATMRKEMAKLQKEHDKVVAENKTLASSLASAQNENKSLTSKLAASRSSAPQESKNVPGSAVKQRSVVLPGTAEAAKEAQLTRQKLDLYSDLTGLVILGVKKNDEGEDVYDCLQTGRNGTLHFHLLIGNDPDMTYDEQDLVYDPLLDGERDRDLLDLLPEYLTEEISFPRSHASKFYMKVQDSMSKKIVLED</sequence>
<feature type="region of interest" description="Disordered" evidence="1">
    <location>
        <begin position="364"/>
        <end position="399"/>
    </location>
</feature>
<feature type="region of interest" description="Disordered" evidence="1">
    <location>
        <begin position="16"/>
        <end position="271"/>
    </location>
</feature>
<feature type="compositionally biased region" description="Acidic residues" evidence="1">
    <location>
        <begin position="106"/>
        <end position="119"/>
    </location>
</feature>